<dbReference type="Gene3D" id="1.20.140.150">
    <property type="match status" value="1"/>
</dbReference>
<keyword evidence="1" id="KW-1133">Transmembrane helix</keyword>
<gene>
    <name evidence="2" type="ORF">ElyMa_000481100</name>
</gene>
<dbReference type="AlphaFoldDB" id="A0AAV4FVR4"/>
<keyword evidence="1" id="KW-0472">Membrane</keyword>
<feature type="transmembrane region" description="Helical" evidence="1">
    <location>
        <begin position="92"/>
        <end position="116"/>
    </location>
</feature>
<keyword evidence="1" id="KW-0812">Transmembrane</keyword>
<proteinExistence type="predicted"/>
<reference evidence="2 3" key="1">
    <citation type="journal article" date="2021" name="Elife">
        <title>Chloroplast acquisition without the gene transfer in kleptoplastic sea slugs, Plakobranchus ocellatus.</title>
        <authorList>
            <person name="Maeda T."/>
            <person name="Takahashi S."/>
            <person name="Yoshida T."/>
            <person name="Shimamura S."/>
            <person name="Takaki Y."/>
            <person name="Nagai Y."/>
            <person name="Toyoda A."/>
            <person name="Suzuki Y."/>
            <person name="Arimoto A."/>
            <person name="Ishii H."/>
            <person name="Satoh N."/>
            <person name="Nishiyama T."/>
            <person name="Hasebe M."/>
            <person name="Maruyama T."/>
            <person name="Minagawa J."/>
            <person name="Obokata J."/>
            <person name="Shigenobu S."/>
        </authorList>
    </citation>
    <scope>NUCLEOTIDE SEQUENCE [LARGE SCALE GENOMIC DNA]</scope>
</reference>
<evidence type="ECO:0008006" key="4">
    <source>
        <dbReference type="Google" id="ProtNLM"/>
    </source>
</evidence>
<protein>
    <recommendedName>
        <fullName evidence="4">G-protein coupled receptors family 1 profile domain-containing protein</fullName>
    </recommendedName>
</protein>
<comment type="caution">
    <text evidence="2">The sequence shown here is derived from an EMBL/GenBank/DDBJ whole genome shotgun (WGS) entry which is preliminary data.</text>
</comment>
<name>A0AAV4FVR4_9GAST</name>
<dbReference type="EMBL" id="BMAT01000929">
    <property type="protein sequence ID" value="GFR76385.1"/>
    <property type="molecule type" value="Genomic_DNA"/>
</dbReference>
<feature type="transmembrane region" description="Helical" evidence="1">
    <location>
        <begin position="184"/>
        <end position="207"/>
    </location>
</feature>
<accession>A0AAV4FVR4</accession>
<organism evidence="2 3">
    <name type="scientific">Elysia marginata</name>
    <dbReference type="NCBI Taxonomy" id="1093978"/>
    <lineage>
        <taxon>Eukaryota</taxon>
        <taxon>Metazoa</taxon>
        <taxon>Spiralia</taxon>
        <taxon>Lophotrochozoa</taxon>
        <taxon>Mollusca</taxon>
        <taxon>Gastropoda</taxon>
        <taxon>Heterobranchia</taxon>
        <taxon>Euthyneura</taxon>
        <taxon>Panpulmonata</taxon>
        <taxon>Sacoglossa</taxon>
        <taxon>Placobranchoidea</taxon>
        <taxon>Plakobranchidae</taxon>
        <taxon>Elysia</taxon>
    </lineage>
</organism>
<sequence>MPRPSTKVGPSGVQLVLATLFWILAFFMSVGLAAASLLTECWFRWEEATTKSNHCYGLFVSATQSDEKPCELKAVVRETGEELFRDFDLHSMIALMFLSIGFDVFALTAGMLYFFGKGKARTSLWKRSIPTVASGLIAAGMAFLACLIFIVDLEEVSDTKIEAYVDDRCTTNLDNVNLMPRTGFSVYIALTAGAIDLIKSAIFGALVSCF</sequence>
<evidence type="ECO:0000313" key="2">
    <source>
        <dbReference type="EMBL" id="GFR76385.1"/>
    </source>
</evidence>
<evidence type="ECO:0000256" key="1">
    <source>
        <dbReference type="SAM" id="Phobius"/>
    </source>
</evidence>
<keyword evidence="3" id="KW-1185">Reference proteome</keyword>
<feature type="transmembrane region" description="Helical" evidence="1">
    <location>
        <begin position="128"/>
        <end position="151"/>
    </location>
</feature>
<evidence type="ECO:0000313" key="3">
    <source>
        <dbReference type="Proteomes" id="UP000762676"/>
    </source>
</evidence>
<feature type="transmembrane region" description="Helical" evidence="1">
    <location>
        <begin position="12"/>
        <end position="38"/>
    </location>
</feature>
<dbReference type="Proteomes" id="UP000762676">
    <property type="component" value="Unassembled WGS sequence"/>
</dbReference>